<dbReference type="PRINTS" id="PR00080">
    <property type="entry name" value="SDRFAMILY"/>
</dbReference>
<comment type="caution">
    <text evidence="4">The sequence shown here is derived from an EMBL/GenBank/DDBJ whole genome shotgun (WGS) entry which is preliminary data.</text>
</comment>
<dbReference type="InterPro" id="IPR002347">
    <property type="entry name" value="SDR_fam"/>
</dbReference>
<dbReference type="Pfam" id="PF00106">
    <property type="entry name" value="adh_short"/>
    <property type="match status" value="1"/>
</dbReference>
<dbReference type="GO" id="GO:0016491">
    <property type="term" value="F:oxidoreductase activity"/>
    <property type="evidence" value="ECO:0007669"/>
    <property type="project" value="UniProtKB-KW"/>
</dbReference>
<dbReference type="CDD" id="cd05374">
    <property type="entry name" value="17beta-HSD-like_SDR_c"/>
    <property type="match status" value="1"/>
</dbReference>
<dbReference type="SUPFAM" id="SSF51735">
    <property type="entry name" value="NAD(P)-binding Rossmann-fold domains"/>
    <property type="match status" value="1"/>
</dbReference>
<reference evidence="4 5" key="1">
    <citation type="journal article" date="2016" name="Nat. Commun.">
        <title>Thousands of microbial genomes shed light on interconnected biogeochemical processes in an aquifer system.</title>
        <authorList>
            <person name="Anantharaman K."/>
            <person name="Brown C.T."/>
            <person name="Hug L.A."/>
            <person name="Sharon I."/>
            <person name="Castelle C.J."/>
            <person name="Probst A.J."/>
            <person name="Thomas B.C."/>
            <person name="Singh A."/>
            <person name="Wilkins M.J."/>
            <person name="Karaoz U."/>
            <person name="Brodie E.L."/>
            <person name="Williams K.H."/>
            <person name="Hubbard S.S."/>
            <person name="Banfield J.F."/>
        </authorList>
    </citation>
    <scope>NUCLEOTIDE SEQUENCE [LARGE SCALE GENOMIC DNA]</scope>
</reference>
<accession>A0A1F7S2Y7</accession>
<dbReference type="PANTHER" id="PTHR43976:SF16">
    <property type="entry name" value="SHORT-CHAIN DEHYDROGENASE_REDUCTASE FAMILY PROTEIN"/>
    <property type="match status" value="1"/>
</dbReference>
<evidence type="ECO:0008006" key="6">
    <source>
        <dbReference type="Google" id="ProtNLM"/>
    </source>
</evidence>
<dbReference type="PROSITE" id="PS00061">
    <property type="entry name" value="ADH_SHORT"/>
    <property type="match status" value="1"/>
</dbReference>
<dbReference type="Gene3D" id="3.40.50.720">
    <property type="entry name" value="NAD(P)-binding Rossmann-like Domain"/>
    <property type="match status" value="1"/>
</dbReference>
<comment type="similarity">
    <text evidence="1 3">Belongs to the short-chain dehydrogenases/reductases (SDR) family.</text>
</comment>
<dbReference type="Proteomes" id="UP000179266">
    <property type="component" value="Unassembled WGS sequence"/>
</dbReference>
<keyword evidence="2" id="KW-0560">Oxidoreductase</keyword>
<organism evidence="4 5">
    <name type="scientific">Candidatus Schekmanbacteria bacterium RBG_13_48_7</name>
    <dbReference type="NCBI Taxonomy" id="1817878"/>
    <lineage>
        <taxon>Bacteria</taxon>
        <taxon>Candidatus Schekmaniibacteriota</taxon>
    </lineage>
</organism>
<name>A0A1F7S2Y7_9BACT</name>
<evidence type="ECO:0000313" key="4">
    <source>
        <dbReference type="EMBL" id="OGL48156.1"/>
    </source>
</evidence>
<evidence type="ECO:0000256" key="2">
    <source>
        <dbReference type="ARBA" id="ARBA00023002"/>
    </source>
</evidence>
<dbReference type="PANTHER" id="PTHR43976">
    <property type="entry name" value="SHORT CHAIN DEHYDROGENASE"/>
    <property type="match status" value="1"/>
</dbReference>
<dbReference type="PRINTS" id="PR00081">
    <property type="entry name" value="GDHRDH"/>
</dbReference>
<dbReference type="InterPro" id="IPR051911">
    <property type="entry name" value="SDR_oxidoreductase"/>
</dbReference>
<evidence type="ECO:0000256" key="1">
    <source>
        <dbReference type="ARBA" id="ARBA00006484"/>
    </source>
</evidence>
<evidence type="ECO:0000256" key="3">
    <source>
        <dbReference type="RuleBase" id="RU000363"/>
    </source>
</evidence>
<proteinExistence type="inferred from homology"/>
<gene>
    <name evidence="4" type="ORF">A2161_12860</name>
</gene>
<dbReference type="InterPro" id="IPR020904">
    <property type="entry name" value="Sc_DH/Rdtase_CS"/>
</dbReference>
<dbReference type="InterPro" id="IPR036291">
    <property type="entry name" value="NAD(P)-bd_dom_sf"/>
</dbReference>
<protein>
    <recommendedName>
        <fullName evidence="6">Short-chain dehydrogenase/reductase</fullName>
    </recommendedName>
</protein>
<evidence type="ECO:0000313" key="5">
    <source>
        <dbReference type="Proteomes" id="UP000179266"/>
    </source>
</evidence>
<sequence length="275" mass="30721">MKRVLVTGASSGIGMELTKKLGQHGHHVVALARRKEKMDISFKDVPTVTPIAFDVCNISGIPGLIKEISETFGPPSILVNNAGYSVRAAIEEVPQIEVQKMFDVNFMSALAFIQAVLPYMRNEKNGLIINVSSVVGRVAIPFNGIYSATKYALEAISDCLRIELQPWKIKVVLVEPGPVHTEFAAASEELSKYLLTAKNTPYEKYYIPLMGKVDKFNQKAVSASFAADIIFKIIESESPKARYPVHWIAYVMPFLRNFVPSRLTDYLLAKYHRIR</sequence>
<dbReference type="EMBL" id="MGDD01000044">
    <property type="protein sequence ID" value="OGL48156.1"/>
    <property type="molecule type" value="Genomic_DNA"/>
</dbReference>
<dbReference type="AlphaFoldDB" id="A0A1F7S2Y7"/>